<comment type="caution">
    <text evidence="1">The sequence shown here is derived from an EMBL/GenBank/DDBJ whole genome shotgun (WGS) entry which is preliminary data.</text>
</comment>
<dbReference type="RefSeq" id="WP_109646740.1">
    <property type="nucleotide sequence ID" value="NZ_QGGB01000006.1"/>
</dbReference>
<dbReference type="EMBL" id="QGGB01000006">
    <property type="protein sequence ID" value="PWN06625.1"/>
    <property type="molecule type" value="Genomic_DNA"/>
</dbReference>
<protein>
    <recommendedName>
        <fullName evidence="3">HTH domain-containing protein</fullName>
    </recommendedName>
</protein>
<name>A0A316TUB8_9BACT</name>
<dbReference type="AlphaFoldDB" id="A0A316TUB8"/>
<evidence type="ECO:0000313" key="2">
    <source>
        <dbReference type="Proteomes" id="UP000245533"/>
    </source>
</evidence>
<organism evidence="1 2">
    <name type="scientific">Rhodohalobacter mucosus</name>
    <dbReference type="NCBI Taxonomy" id="2079485"/>
    <lineage>
        <taxon>Bacteria</taxon>
        <taxon>Pseudomonadati</taxon>
        <taxon>Balneolota</taxon>
        <taxon>Balneolia</taxon>
        <taxon>Balneolales</taxon>
        <taxon>Balneolaceae</taxon>
        <taxon>Rhodohalobacter</taxon>
    </lineage>
</organism>
<proteinExistence type="predicted"/>
<evidence type="ECO:0000313" key="1">
    <source>
        <dbReference type="EMBL" id="PWN06625.1"/>
    </source>
</evidence>
<accession>A0A316TUB8</accession>
<keyword evidence="2" id="KW-1185">Reference proteome</keyword>
<sequence>MLKTKLTKSELSILRVLIFAEDFSLILSETGLNSGAVRDDLIKLINHGYIEVYDDHGGYKRVPSAFYDSDHIDQFRFKATKLGLKSIQHHAI</sequence>
<dbReference type="Proteomes" id="UP000245533">
    <property type="component" value="Unassembled WGS sequence"/>
</dbReference>
<evidence type="ECO:0008006" key="3">
    <source>
        <dbReference type="Google" id="ProtNLM"/>
    </source>
</evidence>
<reference evidence="1 2" key="1">
    <citation type="submission" date="2018-05" db="EMBL/GenBank/DDBJ databases">
        <title>Rhodohalobacter halophilus gen. nov., sp. nov., a moderately halophilic member of the family Balneolaceae.</title>
        <authorList>
            <person name="Liu Z.-W."/>
        </authorList>
    </citation>
    <scope>NUCLEOTIDE SEQUENCE [LARGE SCALE GENOMIC DNA]</scope>
    <source>
        <strain evidence="1 2">8A47</strain>
    </source>
</reference>
<gene>
    <name evidence="1" type="ORF">DDZ15_08905</name>
</gene>
<dbReference type="OrthoDB" id="1525021at2"/>